<proteinExistence type="predicted"/>
<sequence length="100" mass="10605">MSGTKPELELKLKLSPPRAATESPTRSVTSSSAWSSCLSSEDSTETTSSVMLVGCPRCFIYVMLLEEYPRCPICKSSVLLDVVNGTAAGGGRRSDKGTIS</sequence>
<comment type="caution">
    <text evidence="3">The sequence shown here is derived from an EMBL/GenBank/DDBJ whole genome shotgun (WGS) entry which is preliminary data.</text>
</comment>
<name>S8CUE2_9LAMI</name>
<feature type="compositionally biased region" description="Low complexity" evidence="1">
    <location>
        <begin position="13"/>
        <end position="48"/>
    </location>
</feature>
<feature type="region of interest" description="Disordered" evidence="1">
    <location>
        <begin position="1"/>
        <end position="48"/>
    </location>
</feature>
<accession>S8CUE2</accession>
<dbReference type="Proteomes" id="UP000015453">
    <property type="component" value="Unassembled WGS sequence"/>
</dbReference>
<feature type="compositionally biased region" description="Basic and acidic residues" evidence="1">
    <location>
        <begin position="1"/>
        <end position="12"/>
    </location>
</feature>
<evidence type="ECO:0000313" key="4">
    <source>
        <dbReference type="Proteomes" id="UP000015453"/>
    </source>
</evidence>
<dbReference type="InterPro" id="IPR055281">
    <property type="entry name" value="GIR1-2/SIED1"/>
</dbReference>
<feature type="domain" description="GIR1-like zinc ribbon" evidence="2">
    <location>
        <begin position="49"/>
        <end position="82"/>
    </location>
</feature>
<dbReference type="Pfam" id="PF24747">
    <property type="entry name" value="Zn-ribbon_GIR1"/>
    <property type="match status" value="1"/>
</dbReference>
<reference evidence="3 4" key="1">
    <citation type="journal article" date="2013" name="BMC Genomics">
        <title>The miniature genome of a carnivorous plant Genlisea aurea contains a low number of genes and short non-coding sequences.</title>
        <authorList>
            <person name="Leushkin E.V."/>
            <person name="Sutormin R.A."/>
            <person name="Nabieva E.R."/>
            <person name="Penin A.A."/>
            <person name="Kondrashov A.S."/>
            <person name="Logacheva M.D."/>
        </authorList>
    </citation>
    <scope>NUCLEOTIDE SEQUENCE [LARGE SCALE GENOMIC DNA]</scope>
</reference>
<gene>
    <name evidence="3" type="ORF">M569_04359</name>
</gene>
<evidence type="ECO:0000256" key="1">
    <source>
        <dbReference type="SAM" id="MobiDB-lite"/>
    </source>
</evidence>
<dbReference type="OrthoDB" id="1930194at2759"/>
<dbReference type="EMBL" id="AUSU01001690">
    <property type="protein sequence ID" value="EPS70405.1"/>
    <property type="molecule type" value="Genomic_DNA"/>
</dbReference>
<dbReference type="InterPro" id="IPR056440">
    <property type="entry name" value="Zn-ribbon_GIR1"/>
</dbReference>
<dbReference type="PANTHER" id="PTHR33177">
    <property type="entry name" value="PUTATIVE-RELATED"/>
    <property type="match status" value="1"/>
</dbReference>
<dbReference type="PANTHER" id="PTHR33177:SF74">
    <property type="entry name" value="PROTEIN GL2-INTERACTING REPRESSOR 1"/>
    <property type="match status" value="1"/>
</dbReference>
<organism evidence="3 4">
    <name type="scientific">Genlisea aurea</name>
    <dbReference type="NCBI Taxonomy" id="192259"/>
    <lineage>
        <taxon>Eukaryota</taxon>
        <taxon>Viridiplantae</taxon>
        <taxon>Streptophyta</taxon>
        <taxon>Embryophyta</taxon>
        <taxon>Tracheophyta</taxon>
        <taxon>Spermatophyta</taxon>
        <taxon>Magnoliopsida</taxon>
        <taxon>eudicotyledons</taxon>
        <taxon>Gunneridae</taxon>
        <taxon>Pentapetalae</taxon>
        <taxon>asterids</taxon>
        <taxon>lamiids</taxon>
        <taxon>Lamiales</taxon>
        <taxon>Lentibulariaceae</taxon>
        <taxon>Genlisea</taxon>
    </lineage>
</organism>
<evidence type="ECO:0000313" key="3">
    <source>
        <dbReference type="EMBL" id="EPS70405.1"/>
    </source>
</evidence>
<protein>
    <recommendedName>
        <fullName evidence="2">GIR1-like zinc ribbon domain-containing protein</fullName>
    </recommendedName>
</protein>
<evidence type="ECO:0000259" key="2">
    <source>
        <dbReference type="Pfam" id="PF24747"/>
    </source>
</evidence>
<dbReference type="AlphaFoldDB" id="S8CUE2"/>
<keyword evidence="4" id="KW-1185">Reference proteome</keyword>